<feature type="domain" description="DUF6532" evidence="2">
    <location>
        <begin position="151"/>
        <end position="342"/>
    </location>
</feature>
<dbReference type="EMBL" id="KV428308">
    <property type="protein sequence ID" value="KZT32637.1"/>
    <property type="molecule type" value="Genomic_DNA"/>
</dbReference>
<evidence type="ECO:0000313" key="3">
    <source>
        <dbReference type="EMBL" id="KZT32637.1"/>
    </source>
</evidence>
<sequence>MVASQPMIKSPRHDLRHRYPSLVREAAVQDRLSAVGIRALSVARAANPPDAAIAARSKDNRLEEAARQEADEDEEEDEVVDDHEGEDNWIAEGRPIMKVRRMRGIEWPDDVDPFYGPVNQKLIPRRHPSITKGKVFVNQYHPTCKKYLERAYIYLCFLLASKTAFPGATLGREYAAWAWVRTMESYGVNYGYDDAILDNLTSRIASFRGDVKAAAKQQLAVYGLGLNTETTKTIEKNRKTVHALLKEERFTYKDPHDPTCLLRYYNRAIKGVLQHSIFKENKVGHYFQREFRKRFYTSMIALAATALQYQLTEYNLGFKKGEDFLHDKNSDIFKRHMRTLDNIGKESKAALVKLGSTTFRDLFCNLAPIEDPSEEVESMLEPEETRLVAEAMAAAIDSEASSGDEMVEDDGS</sequence>
<reference evidence="3 4" key="1">
    <citation type="journal article" date="2016" name="Mol. Biol. Evol.">
        <title>Comparative Genomics of Early-Diverging Mushroom-Forming Fungi Provides Insights into the Origins of Lignocellulose Decay Capabilities.</title>
        <authorList>
            <person name="Nagy L.G."/>
            <person name="Riley R."/>
            <person name="Tritt A."/>
            <person name="Adam C."/>
            <person name="Daum C."/>
            <person name="Floudas D."/>
            <person name="Sun H."/>
            <person name="Yadav J.S."/>
            <person name="Pangilinan J."/>
            <person name="Larsson K.H."/>
            <person name="Matsuura K."/>
            <person name="Barry K."/>
            <person name="Labutti K."/>
            <person name="Kuo R."/>
            <person name="Ohm R.A."/>
            <person name="Bhattacharya S.S."/>
            <person name="Shirouzu T."/>
            <person name="Yoshinaga Y."/>
            <person name="Martin F.M."/>
            <person name="Grigoriev I.V."/>
            <person name="Hibbett D.S."/>
        </authorList>
    </citation>
    <scope>NUCLEOTIDE SEQUENCE [LARGE SCALE GENOMIC DNA]</scope>
    <source>
        <strain evidence="3 4">HHB10207 ss-3</strain>
    </source>
</reference>
<dbReference type="Pfam" id="PF20149">
    <property type="entry name" value="DUF6532"/>
    <property type="match status" value="1"/>
</dbReference>
<evidence type="ECO:0000259" key="2">
    <source>
        <dbReference type="Pfam" id="PF20149"/>
    </source>
</evidence>
<proteinExistence type="predicted"/>
<name>A0A165XWU7_9AGAM</name>
<protein>
    <recommendedName>
        <fullName evidence="2">DUF6532 domain-containing protein</fullName>
    </recommendedName>
</protein>
<organism evidence="3 4">
    <name type="scientific">Sistotremastrum suecicum HHB10207 ss-3</name>
    <dbReference type="NCBI Taxonomy" id="1314776"/>
    <lineage>
        <taxon>Eukaryota</taxon>
        <taxon>Fungi</taxon>
        <taxon>Dikarya</taxon>
        <taxon>Basidiomycota</taxon>
        <taxon>Agaricomycotina</taxon>
        <taxon>Agaricomycetes</taxon>
        <taxon>Sistotremastrales</taxon>
        <taxon>Sistotremastraceae</taxon>
        <taxon>Sistotremastrum</taxon>
    </lineage>
</organism>
<evidence type="ECO:0000313" key="4">
    <source>
        <dbReference type="Proteomes" id="UP000076798"/>
    </source>
</evidence>
<dbReference type="InterPro" id="IPR045341">
    <property type="entry name" value="DUF6532"/>
</dbReference>
<feature type="compositionally biased region" description="Basic and acidic residues" evidence="1">
    <location>
        <begin position="56"/>
        <end position="69"/>
    </location>
</feature>
<dbReference type="Proteomes" id="UP000076798">
    <property type="component" value="Unassembled WGS sequence"/>
</dbReference>
<gene>
    <name evidence="3" type="ORF">SISSUDRAFT_1037592</name>
</gene>
<evidence type="ECO:0000256" key="1">
    <source>
        <dbReference type="SAM" id="MobiDB-lite"/>
    </source>
</evidence>
<feature type="region of interest" description="Disordered" evidence="1">
    <location>
        <begin position="50"/>
        <end position="86"/>
    </location>
</feature>
<feature type="compositionally biased region" description="Acidic residues" evidence="1">
    <location>
        <begin position="70"/>
        <end position="86"/>
    </location>
</feature>
<accession>A0A165XWU7</accession>
<keyword evidence="4" id="KW-1185">Reference proteome</keyword>
<dbReference type="AlphaFoldDB" id="A0A165XWU7"/>